<protein>
    <recommendedName>
        <fullName evidence="3">F-box domain-containing protein</fullName>
    </recommendedName>
</protein>
<reference evidence="1 2" key="1">
    <citation type="submission" date="2024-08" db="EMBL/GenBank/DDBJ databases">
        <authorList>
            <person name="Cucini C."/>
            <person name="Frati F."/>
        </authorList>
    </citation>
    <scope>NUCLEOTIDE SEQUENCE [LARGE SCALE GENOMIC DNA]</scope>
</reference>
<gene>
    <name evidence="1" type="ORF">ODALV1_LOCUS25836</name>
</gene>
<evidence type="ECO:0008006" key="3">
    <source>
        <dbReference type="Google" id="ProtNLM"/>
    </source>
</evidence>
<proteinExistence type="predicted"/>
<comment type="caution">
    <text evidence="1">The sequence shown here is derived from an EMBL/GenBank/DDBJ whole genome shotgun (WGS) entry which is preliminary data.</text>
</comment>
<dbReference type="Proteomes" id="UP001642540">
    <property type="component" value="Unassembled WGS sequence"/>
</dbReference>
<keyword evidence="2" id="KW-1185">Reference proteome</keyword>
<accession>A0ABP1RTJ3</accession>
<dbReference type="SUPFAM" id="SSF52047">
    <property type="entry name" value="RNI-like"/>
    <property type="match status" value="1"/>
</dbReference>
<name>A0ABP1RTJ3_9HEXA</name>
<evidence type="ECO:0000313" key="1">
    <source>
        <dbReference type="EMBL" id="CAL8135120.1"/>
    </source>
</evidence>
<sequence>MASTVISNVSNDKDIETDYESEHPLNNLVVLETIFSFCSREDLANCRLFSKIWETVSEPVWRERAVATMDRSIFDGYEHCRDIPFRPSTFSKYAFTEEVIRSGDIWLSLFFQGAKEWMTHLEIRNCSIAIDFMDTVSLEDLLYRNTPNLTTLILERFHMLPNNRLHSNQPNQLTQISLEHVQYEQKNMKRLEIGISELELPIRLQDMLKLYPGLEHIRIYDTTSSETRRQMLGTPMPTPSLGMDLLSLLGRMRKENSNKLCLKTLDIIGGIRADAEANELFDQINSNLCKIFQNMNLPLECLTIELPNDIEFHEIRKVISQHSKTLTKLDIYRQSNFQTFPHFPSNLPLNNLTVLRMQDNLCKDFTFLKSCPNLKTLHVCEVEEQSWIRRARRTKTAIINETILSDMEGVRIESLKEFRFDYKCDSYEIGLLSDWMPNVERLIMTFTNETLRTACQKWAKLKDLAVFLNPMGEAHGNVGANMGFLQSSLKNLKNFHVIGNPSQLGFLDSTGLHSYTKNLYRFF</sequence>
<evidence type="ECO:0000313" key="2">
    <source>
        <dbReference type="Proteomes" id="UP001642540"/>
    </source>
</evidence>
<organism evidence="1 2">
    <name type="scientific">Orchesella dallaii</name>
    <dbReference type="NCBI Taxonomy" id="48710"/>
    <lineage>
        <taxon>Eukaryota</taxon>
        <taxon>Metazoa</taxon>
        <taxon>Ecdysozoa</taxon>
        <taxon>Arthropoda</taxon>
        <taxon>Hexapoda</taxon>
        <taxon>Collembola</taxon>
        <taxon>Entomobryomorpha</taxon>
        <taxon>Entomobryoidea</taxon>
        <taxon>Orchesellidae</taxon>
        <taxon>Orchesellinae</taxon>
        <taxon>Orchesella</taxon>
    </lineage>
</organism>
<dbReference type="EMBL" id="CAXLJM020000107">
    <property type="protein sequence ID" value="CAL8135120.1"/>
    <property type="molecule type" value="Genomic_DNA"/>
</dbReference>